<evidence type="ECO:0000313" key="2">
    <source>
        <dbReference type="Proteomes" id="UP000829196"/>
    </source>
</evidence>
<name>A0A8T3A5U5_DENNO</name>
<accession>A0A8T3A5U5</accession>
<protein>
    <submittedName>
        <fullName evidence="1">Uncharacterized protein</fullName>
    </submittedName>
</protein>
<dbReference type="EMBL" id="JAGYWB010000018">
    <property type="protein sequence ID" value="KAI0491344.1"/>
    <property type="molecule type" value="Genomic_DNA"/>
</dbReference>
<gene>
    <name evidence="1" type="ORF">KFK09_025604</name>
</gene>
<dbReference type="Proteomes" id="UP000829196">
    <property type="component" value="Unassembled WGS sequence"/>
</dbReference>
<evidence type="ECO:0000313" key="1">
    <source>
        <dbReference type="EMBL" id="KAI0491344.1"/>
    </source>
</evidence>
<reference evidence="1" key="1">
    <citation type="journal article" date="2022" name="Front. Genet.">
        <title>Chromosome-Scale Assembly of the Dendrobium nobile Genome Provides Insights Into the Molecular Mechanism of the Biosynthesis of the Medicinal Active Ingredient of Dendrobium.</title>
        <authorList>
            <person name="Xu Q."/>
            <person name="Niu S.-C."/>
            <person name="Li K.-L."/>
            <person name="Zheng P.-J."/>
            <person name="Zhang X.-J."/>
            <person name="Jia Y."/>
            <person name="Liu Y."/>
            <person name="Niu Y.-X."/>
            <person name="Yu L.-H."/>
            <person name="Chen D.-F."/>
            <person name="Zhang G.-Q."/>
        </authorList>
    </citation>
    <scope>NUCLEOTIDE SEQUENCE</scope>
    <source>
        <tissue evidence="1">Leaf</tissue>
    </source>
</reference>
<proteinExistence type="predicted"/>
<dbReference type="AlphaFoldDB" id="A0A8T3A5U5"/>
<keyword evidence="2" id="KW-1185">Reference proteome</keyword>
<comment type="caution">
    <text evidence="1">The sequence shown here is derived from an EMBL/GenBank/DDBJ whole genome shotgun (WGS) entry which is preliminary data.</text>
</comment>
<organism evidence="1 2">
    <name type="scientific">Dendrobium nobile</name>
    <name type="common">Orchid</name>
    <dbReference type="NCBI Taxonomy" id="94219"/>
    <lineage>
        <taxon>Eukaryota</taxon>
        <taxon>Viridiplantae</taxon>
        <taxon>Streptophyta</taxon>
        <taxon>Embryophyta</taxon>
        <taxon>Tracheophyta</taxon>
        <taxon>Spermatophyta</taxon>
        <taxon>Magnoliopsida</taxon>
        <taxon>Liliopsida</taxon>
        <taxon>Asparagales</taxon>
        <taxon>Orchidaceae</taxon>
        <taxon>Epidendroideae</taxon>
        <taxon>Malaxideae</taxon>
        <taxon>Dendrobiinae</taxon>
        <taxon>Dendrobium</taxon>
    </lineage>
</organism>
<sequence>MEGSDCIKEKRVFIFFELQRRVAHQSQNQRSIFFNQKMKEISSIEKKRP</sequence>